<dbReference type="Proteomes" id="UP001596549">
    <property type="component" value="Unassembled WGS sequence"/>
</dbReference>
<gene>
    <name evidence="2" type="ORF">ACFQPF_03575</name>
</gene>
<feature type="transmembrane region" description="Helical" evidence="1">
    <location>
        <begin position="350"/>
        <end position="368"/>
    </location>
</feature>
<evidence type="ECO:0008006" key="4">
    <source>
        <dbReference type="Google" id="ProtNLM"/>
    </source>
</evidence>
<evidence type="ECO:0000256" key="1">
    <source>
        <dbReference type="SAM" id="Phobius"/>
    </source>
</evidence>
<evidence type="ECO:0000313" key="3">
    <source>
        <dbReference type="Proteomes" id="UP001596549"/>
    </source>
</evidence>
<feature type="transmembrane region" description="Helical" evidence="1">
    <location>
        <begin position="319"/>
        <end position="338"/>
    </location>
</feature>
<protein>
    <recommendedName>
        <fullName evidence="4">ABC transporter permease</fullName>
    </recommendedName>
</protein>
<keyword evidence="1" id="KW-1133">Transmembrane helix</keyword>
<organism evidence="2 3">
    <name type="scientific">Fictibacillus iocasae</name>
    <dbReference type="NCBI Taxonomy" id="2715437"/>
    <lineage>
        <taxon>Bacteria</taxon>
        <taxon>Bacillati</taxon>
        <taxon>Bacillota</taxon>
        <taxon>Bacilli</taxon>
        <taxon>Bacillales</taxon>
        <taxon>Fictibacillaceae</taxon>
        <taxon>Fictibacillus</taxon>
    </lineage>
</organism>
<feature type="transmembrane region" description="Helical" evidence="1">
    <location>
        <begin position="283"/>
        <end position="307"/>
    </location>
</feature>
<proteinExistence type="predicted"/>
<reference evidence="3" key="1">
    <citation type="journal article" date="2019" name="Int. J. Syst. Evol. Microbiol.">
        <title>The Global Catalogue of Microorganisms (GCM) 10K type strain sequencing project: providing services to taxonomists for standard genome sequencing and annotation.</title>
        <authorList>
            <consortium name="The Broad Institute Genomics Platform"/>
            <consortium name="The Broad Institute Genome Sequencing Center for Infectious Disease"/>
            <person name="Wu L."/>
            <person name="Ma J."/>
        </authorList>
    </citation>
    <scope>NUCLEOTIDE SEQUENCE [LARGE SCALE GENOMIC DNA]</scope>
    <source>
        <strain evidence="3">NBRC 106396</strain>
    </source>
</reference>
<dbReference type="RefSeq" id="WP_379746646.1">
    <property type="nucleotide sequence ID" value="NZ_JBHTCP010000006.1"/>
</dbReference>
<comment type="caution">
    <text evidence="2">The sequence shown here is derived from an EMBL/GenBank/DDBJ whole genome shotgun (WGS) entry which is preliminary data.</text>
</comment>
<feature type="transmembrane region" description="Helical" evidence="1">
    <location>
        <begin position="12"/>
        <end position="34"/>
    </location>
</feature>
<keyword evidence="1" id="KW-0812">Transmembrane</keyword>
<keyword evidence="1" id="KW-0472">Membrane</keyword>
<keyword evidence="3" id="KW-1185">Reference proteome</keyword>
<evidence type="ECO:0000313" key="2">
    <source>
        <dbReference type="EMBL" id="MFC7370749.1"/>
    </source>
</evidence>
<feature type="transmembrane region" description="Helical" evidence="1">
    <location>
        <begin position="229"/>
        <end position="255"/>
    </location>
</feature>
<dbReference type="EMBL" id="JBHTCP010000006">
    <property type="protein sequence ID" value="MFC7370749.1"/>
    <property type="molecule type" value="Genomic_DNA"/>
</dbReference>
<name>A0ABW2NRR1_9BACL</name>
<sequence length="379" mass="43849">MRIIWNELKKIMSLKIMLLLVLVSIIFYQLYIVFDFKVFPNGRPARDEFKVGEEMAAKYGLSMDKKDFADFKKVYEQRVGDATEYLQSQPDMKAAGMGTYEEFGEADLEDEKKYALHSKVMFEDEVDVIWELEAREYLIDLYEHPEHYGSYSIELNEKQSKRVDTLLVNGDAYANFIHMVFENYKNLSGNLAILILISVMIVVTPLYMADRRNNMNLLQYTMKVGRPLFYKKLAAAFIAVMSVMTVQFLVFFYMYRGNDTAQFMDQKVSSIFSFFVSWWDLTFLQYIILSVISMYSMGIAVLLIVAFISSTAPNYMTNIGLQIPLAGLFIIWGIDYLVKDLTTIHLSKAFLPATLAGILLISGTLFLFKWKKERMADVQ</sequence>
<feature type="transmembrane region" description="Helical" evidence="1">
    <location>
        <begin position="187"/>
        <end position="208"/>
    </location>
</feature>
<accession>A0ABW2NRR1</accession>